<feature type="signal peptide" evidence="2">
    <location>
        <begin position="1"/>
        <end position="23"/>
    </location>
</feature>
<name>A0A1A8XZR6_9PROT</name>
<dbReference type="PROSITE" id="PS51257">
    <property type="entry name" value="PROKAR_LIPOPROTEIN"/>
    <property type="match status" value="1"/>
</dbReference>
<proteinExistence type="predicted"/>
<keyword evidence="2" id="KW-0732">Signal</keyword>
<dbReference type="STRING" id="1860102.ACCAA_920005"/>
<gene>
    <name evidence="3" type="ORF">ACCAA_920005</name>
</gene>
<keyword evidence="4" id="KW-1185">Reference proteome</keyword>
<evidence type="ECO:0000313" key="4">
    <source>
        <dbReference type="Proteomes" id="UP000199169"/>
    </source>
</evidence>
<dbReference type="RefSeq" id="WP_186409272.1">
    <property type="nucleotide sequence ID" value="NZ_FLQX01000174.1"/>
</dbReference>
<feature type="region of interest" description="Disordered" evidence="1">
    <location>
        <begin position="153"/>
        <end position="197"/>
    </location>
</feature>
<dbReference type="EMBL" id="FLQX01000174">
    <property type="protein sequence ID" value="SBT10211.1"/>
    <property type="molecule type" value="Genomic_DNA"/>
</dbReference>
<accession>A0A1A8XZR6</accession>
<evidence type="ECO:0000313" key="3">
    <source>
        <dbReference type="EMBL" id="SBT10211.1"/>
    </source>
</evidence>
<reference evidence="3 4" key="1">
    <citation type="submission" date="2016-06" db="EMBL/GenBank/DDBJ databases">
        <authorList>
            <person name="Kjaerup R.B."/>
            <person name="Dalgaard T.S."/>
            <person name="Juul-Madsen H.R."/>
        </authorList>
    </citation>
    <scope>NUCLEOTIDE SEQUENCE [LARGE SCALE GENOMIC DNA]</scope>
    <source>
        <strain evidence="3">3</strain>
    </source>
</reference>
<protein>
    <submittedName>
        <fullName evidence="3">Uncharacterized protein</fullName>
    </submittedName>
</protein>
<evidence type="ECO:0000256" key="2">
    <source>
        <dbReference type="SAM" id="SignalP"/>
    </source>
</evidence>
<evidence type="ECO:0000256" key="1">
    <source>
        <dbReference type="SAM" id="MobiDB-lite"/>
    </source>
</evidence>
<organism evidence="3 4">
    <name type="scientific">Candidatus Accumulibacter aalborgensis</name>
    <dbReference type="NCBI Taxonomy" id="1860102"/>
    <lineage>
        <taxon>Bacteria</taxon>
        <taxon>Pseudomonadati</taxon>
        <taxon>Pseudomonadota</taxon>
        <taxon>Betaproteobacteria</taxon>
        <taxon>Candidatus Accumulibacter</taxon>
    </lineage>
</organism>
<sequence>MKSLAPFFAAALPLLLLAGCVTAPTGPTVMALPGAGKSFEQFRLDDAECRQYAYYQLGGSEANQAGVDAAVRSAAIGTAIGAIAGAAIGGRSGAGVGAGVGLVMGSAAGTGAAQSSAYGMQRDYDNTYTQCMYARGEQVPVAARVYRVHAPAPVDRPVPPGAYIPPPPYGSPPRPPAGYPPGPPPGYPPPPPDSPLR</sequence>
<dbReference type="Proteomes" id="UP000199169">
    <property type="component" value="Unassembled WGS sequence"/>
</dbReference>
<dbReference type="AlphaFoldDB" id="A0A1A8XZR6"/>
<feature type="chain" id="PRO_5008381932" evidence="2">
    <location>
        <begin position="24"/>
        <end position="197"/>
    </location>
</feature>
<feature type="compositionally biased region" description="Pro residues" evidence="1">
    <location>
        <begin position="154"/>
        <end position="197"/>
    </location>
</feature>